<dbReference type="Pfam" id="PF00690">
    <property type="entry name" value="Cation_ATPase_N"/>
    <property type="match status" value="1"/>
</dbReference>
<dbReference type="OrthoDB" id="7165807at2759"/>
<dbReference type="Gene3D" id="2.70.150.10">
    <property type="entry name" value="Calcium-transporting ATPase, cytoplasmic transduction domain A"/>
    <property type="match status" value="1"/>
</dbReference>
<sequence>MEEFKIWVRIGETTSRIGMIILRVMLSTPTAFDAMDIMLLLTSHSVKDSKVAERLQVDVRRGLSWREANDRMNFVGPNEFQVKEQEPLWKKYIEQFQNPLILLLLALSDINAQRSNRNA</sequence>
<dbReference type="Gene3D" id="1.20.1110.10">
    <property type="entry name" value="Calcium-transporting ATPase, transmembrane domain"/>
    <property type="match status" value="1"/>
</dbReference>
<evidence type="ECO:0000313" key="2">
    <source>
        <dbReference type="EMBL" id="CAH2218287.1"/>
    </source>
</evidence>
<protein>
    <submittedName>
        <fullName evidence="2">Jg2081 protein</fullName>
    </submittedName>
</protein>
<feature type="domain" description="Cation-transporting P-type ATPase N-terminal" evidence="1">
    <location>
        <begin position="42"/>
        <end position="116"/>
    </location>
</feature>
<dbReference type="SMART" id="SM00831">
    <property type="entry name" value="Cation_ATPase_N"/>
    <property type="match status" value="1"/>
</dbReference>
<dbReference type="SUPFAM" id="SSF81665">
    <property type="entry name" value="Calcium ATPase, transmembrane domain M"/>
    <property type="match status" value="1"/>
</dbReference>
<dbReference type="Proteomes" id="UP000838756">
    <property type="component" value="Unassembled WGS sequence"/>
</dbReference>
<accession>A0A8S4QXS1</accession>
<evidence type="ECO:0000313" key="3">
    <source>
        <dbReference type="Proteomes" id="UP000838756"/>
    </source>
</evidence>
<keyword evidence="3" id="KW-1185">Reference proteome</keyword>
<comment type="caution">
    <text evidence="2">The sequence shown here is derived from an EMBL/GenBank/DDBJ whole genome shotgun (WGS) entry which is preliminary data.</text>
</comment>
<dbReference type="AlphaFoldDB" id="A0A8S4QXS1"/>
<name>A0A8S4QXS1_9NEOP</name>
<evidence type="ECO:0000259" key="1">
    <source>
        <dbReference type="SMART" id="SM00831"/>
    </source>
</evidence>
<dbReference type="InterPro" id="IPR023298">
    <property type="entry name" value="ATPase_P-typ_TM_dom_sf"/>
</dbReference>
<gene>
    <name evidence="2" type="primary">jg2081</name>
    <name evidence="2" type="ORF">PAEG_LOCUS6134</name>
</gene>
<organism evidence="2 3">
    <name type="scientific">Pararge aegeria aegeria</name>
    <dbReference type="NCBI Taxonomy" id="348720"/>
    <lineage>
        <taxon>Eukaryota</taxon>
        <taxon>Metazoa</taxon>
        <taxon>Ecdysozoa</taxon>
        <taxon>Arthropoda</taxon>
        <taxon>Hexapoda</taxon>
        <taxon>Insecta</taxon>
        <taxon>Pterygota</taxon>
        <taxon>Neoptera</taxon>
        <taxon>Endopterygota</taxon>
        <taxon>Lepidoptera</taxon>
        <taxon>Glossata</taxon>
        <taxon>Ditrysia</taxon>
        <taxon>Papilionoidea</taxon>
        <taxon>Nymphalidae</taxon>
        <taxon>Satyrinae</taxon>
        <taxon>Satyrini</taxon>
        <taxon>Parargina</taxon>
        <taxon>Pararge</taxon>
    </lineage>
</organism>
<proteinExistence type="predicted"/>
<dbReference type="InterPro" id="IPR004014">
    <property type="entry name" value="ATPase_P-typ_cation-transptr_N"/>
</dbReference>
<reference evidence="2" key="1">
    <citation type="submission" date="2022-03" db="EMBL/GenBank/DDBJ databases">
        <authorList>
            <person name="Lindestad O."/>
        </authorList>
    </citation>
    <scope>NUCLEOTIDE SEQUENCE</scope>
</reference>
<dbReference type="EMBL" id="CAKXAJ010019358">
    <property type="protein sequence ID" value="CAH2218287.1"/>
    <property type="molecule type" value="Genomic_DNA"/>
</dbReference>